<gene>
    <name evidence="1" type="ORF">PSH97_14865</name>
</gene>
<proteinExistence type="predicted"/>
<dbReference type="InterPro" id="IPR040871">
    <property type="entry name" value="HopA1"/>
</dbReference>
<name>A0ABY9ENY6_9PSED</name>
<dbReference type="RefSeq" id="WP_305445550.1">
    <property type="nucleotide sequence ID" value="NZ_CP117454.1"/>
</dbReference>
<keyword evidence="2" id="KW-1185">Reference proteome</keyword>
<protein>
    <submittedName>
        <fullName evidence="1">T3SS effector HopA1 family protein</fullName>
    </submittedName>
</protein>
<dbReference type="Gene3D" id="6.10.20.120">
    <property type="match status" value="1"/>
</dbReference>
<evidence type="ECO:0000313" key="2">
    <source>
        <dbReference type="Proteomes" id="UP001239418"/>
    </source>
</evidence>
<sequence length="386" mass="42189">MNPVQSRFTSVEALKDSNVDVRALKAHGRIEVNGKHYEIRAAADGQISVLRPDKQAAVDKFFKSASHLLGGQSQSSRIAQTLNEKAAEAQPQVTRQLAGRLNLRQINLEQGQSSSATSRVAIKDGEIPDGKKTFASLLTWAKKAQKLKQPMRETIYELFKNDAPKTKPMAPDAQKAYMAGLKKLERTDGIELYPQGLDGMSKQYRLLGVYMDQHPRAGKDFYRIVPEPARRQAEGEDEGRLTIGVEPRYAGELAKAMTTLIKSENSILSGKIAGPEIFGQRTDSAILYVRSDYAGTQELGRKLKSMLPAQAFIDHTPASMQSAGKGLAYAETVQGDSTSHGLSRADIITTALSDRSSGSLEKKLKTTLAAKGYNPDNPAFRLTPAQ</sequence>
<organism evidence="1 2">
    <name type="scientific">Pseudomonas cucumis</name>
    <dbReference type="NCBI Taxonomy" id="2954082"/>
    <lineage>
        <taxon>Bacteria</taxon>
        <taxon>Pseudomonadati</taxon>
        <taxon>Pseudomonadota</taxon>
        <taxon>Gammaproteobacteria</taxon>
        <taxon>Pseudomonadales</taxon>
        <taxon>Pseudomonadaceae</taxon>
        <taxon>Pseudomonas</taxon>
    </lineage>
</organism>
<reference evidence="1 2" key="1">
    <citation type="submission" date="2023-02" db="EMBL/GenBank/DDBJ databases">
        <title>Evolution of Hrp T3SS in non-pathogenic Pseudomonas fluorescens.</title>
        <authorList>
            <person name="Liao K."/>
            <person name="Wei H."/>
            <person name="Gu Y."/>
        </authorList>
    </citation>
    <scope>NUCLEOTIDE SEQUENCE [LARGE SCALE GENOMIC DNA]</scope>
    <source>
        <strain evidence="1 2">FP1935</strain>
    </source>
</reference>
<evidence type="ECO:0000313" key="1">
    <source>
        <dbReference type="EMBL" id="WLG82425.1"/>
    </source>
</evidence>
<accession>A0ABY9ENY6</accession>
<dbReference type="Proteomes" id="UP001239418">
    <property type="component" value="Chromosome"/>
</dbReference>
<dbReference type="Pfam" id="PF17914">
    <property type="entry name" value="HopA1"/>
    <property type="match status" value="1"/>
</dbReference>
<dbReference type="EMBL" id="CP117454">
    <property type="protein sequence ID" value="WLG82425.1"/>
    <property type="molecule type" value="Genomic_DNA"/>
</dbReference>